<dbReference type="Proteomes" id="UP000325292">
    <property type="component" value="Chromosome"/>
</dbReference>
<evidence type="ECO:0008006" key="5">
    <source>
        <dbReference type="Google" id="ProtNLM"/>
    </source>
</evidence>
<dbReference type="PROSITE" id="PS50005">
    <property type="entry name" value="TPR"/>
    <property type="match status" value="3"/>
</dbReference>
<name>A0ABN5GW87_9FIRM</name>
<keyword evidence="2" id="KW-0812">Transmembrane</keyword>
<dbReference type="SMART" id="SM00028">
    <property type="entry name" value="TPR"/>
    <property type="match status" value="4"/>
</dbReference>
<keyword evidence="2" id="KW-0472">Membrane</keyword>
<reference evidence="3 4" key="1">
    <citation type="journal article" date="2019" name="Sci. Rep.">
        <title>Sulfobacillus thermotolerans: new insights into resistance and metabolic capacities of acidophilic chemolithotrophs.</title>
        <authorList>
            <person name="Panyushkina A.E."/>
            <person name="Babenko V.V."/>
            <person name="Nikitina A.S."/>
            <person name="Selezneva O.V."/>
            <person name="Tsaplina I.A."/>
            <person name="Letarova M.A."/>
            <person name="Kostryukova E.S."/>
            <person name="Letarov A.V."/>
        </authorList>
    </citation>
    <scope>NUCLEOTIDE SEQUENCE [LARGE SCALE GENOMIC DNA]</scope>
    <source>
        <strain evidence="3 4">Kr1</strain>
    </source>
</reference>
<dbReference type="Pfam" id="PF13432">
    <property type="entry name" value="TPR_16"/>
    <property type="match status" value="1"/>
</dbReference>
<keyword evidence="1" id="KW-0802">TPR repeat</keyword>
<evidence type="ECO:0000256" key="2">
    <source>
        <dbReference type="SAM" id="Phobius"/>
    </source>
</evidence>
<evidence type="ECO:0000313" key="4">
    <source>
        <dbReference type="Proteomes" id="UP000325292"/>
    </source>
</evidence>
<feature type="repeat" description="TPR" evidence="1">
    <location>
        <begin position="98"/>
        <end position="131"/>
    </location>
</feature>
<evidence type="ECO:0000313" key="3">
    <source>
        <dbReference type="EMBL" id="AUW92585.1"/>
    </source>
</evidence>
<feature type="transmembrane region" description="Helical" evidence="2">
    <location>
        <begin position="192"/>
        <end position="211"/>
    </location>
</feature>
<dbReference type="SUPFAM" id="SSF48452">
    <property type="entry name" value="TPR-like"/>
    <property type="match status" value="1"/>
</dbReference>
<accession>A0ABN5GW87</accession>
<gene>
    <name evidence="3" type="ORF">BXT84_00310</name>
</gene>
<keyword evidence="2" id="KW-1133">Transmembrane helix</keyword>
<keyword evidence="4" id="KW-1185">Reference proteome</keyword>
<feature type="repeat" description="TPR" evidence="1">
    <location>
        <begin position="30"/>
        <end position="63"/>
    </location>
</feature>
<dbReference type="PROSITE" id="PS50293">
    <property type="entry name" value="TPR_REGION"/>
    <property type="match status" value="1"/>
</dbReference>
<proteinExistence type="predicted"/>
<dbReference type="Gene3D" id="1.25.40.10">
    <property type="entry name" value="Tetratricopeptide repeat domain"/>
    <property type="match status" value="1"/>
</dbReference>
<dbReference type="PANTHER" id="PTHR44998">
    <property type="match status" value="1"/>
</dbReference>
<organism evidence="3 4">
    <name type="scientific">Sulfobacillus thermotolerans</name>
    <dbReference type="NCBI Taxonomy" id="338644"/>
    <lineage>
        <taxon>Bacteria</taxon>
        <taxon>Bacillati</taxon>
        <taxon>Bacillota</taxon>
        <taxon>Clostridia</taxon>
        <taxon>Eubacteriales</taxon>
        <taxon>Clostridiales Family XVII. Incertae Sedis</taxon>
        <taxon>Sulfobacillus</taxon>
    </lineage>
</organism>
<dbReference type="PANTHER" id="PTHR44998:SF1">
    <property type="entry name" value="UDP-N-ACETYLGLUCOSAMINE--PEPTIDE N-ACETYLGLUCOSAMINYLTRANSFERASE 110 KDA SUBUNIT"/>
    <property type="match status" value="1"/>
</dbReference>
<dbReference type="InterPro" id="IPR019734">
    <property type="entry name" value="TPR_rpt"/>
</dbReference>
<sequence length="216" mass="24567">MASPICYTNKERVSLVSNHQTESPPWDSQGQTWLMQGTHAWEGGEREQALDIFHRIIDAYPDRPEGYNKIGVIYAETGQLDDAEKYFLYALSKDRMHVPALTNLGNIYLERGQLTEAIQHYALALQADPEYPPAHRNLGVAYRRQGRIAASVSHLKRSQRLEARKIDEKARAERRLQPGPAKSGPKRELSHFGVRWALWILAAIVVTGWLLTRGKL</sequence>
<dbReference type="EMBL" id="CP019454">
    <property type="protein sequence ID" value="AUW92585.1"/>
    <property type="molecule type" value="Genomic_DNA"/>
</dbReference>
<dbReference type="Pfam" id="PF13414">
    <property type="entry name" value="TPR_11"/>
    <property type="match status" value="1"/>
</dbReference>
<dbReference type="InterPro" id="IPR011990">
    <property type="entry name" value="TPR-like_helical_dom_sf"/>
</dbReference>
<feature type="repeat" description="TPR" evidence="1">
    <location>
        <begin position="64"/>
        <end position="97"/>
    </location>
</feature>
<evidence type="ECO:0000256" key="1">
    <source>
        <dbReference type="PROSITE-ProRule" id="PRU00339"/>
    </source>
</evidence>
<protein>
    <recommendedName>
        <fullName evidence="5">Tetratricopeptide repeat protein</fullName>
    </recommendedName>
</protein>